<protein>
    <recommendedName>
        <fullName evidence="2">Protein kinase domain-containing protein</fullName>
    </recommendedName>
</protein>
<feature type="transmembrane region" description="Helical" evidence="1">
    <location>
        <begin position="31"/>
        <end position="49"/>
    </location>
</feature>
<reference evidence="3" key="2">
    <citation type="submission" date="2023-05" db="EMBL/GenBank/DDBJ databases">
        <authorList>
            <consortium name="Lawrence Berkeley National Laboratory"/>
            <person name="Steindorff A."/>
            <person name="Hensen N."/>
            <person name="Bonometti L."/>
            <person name="Westerberg I."/>
            <person name="Brannstrom I.O."/>
            <person name="Guillou S."/>
            <person name="Cros-Aarteil S."/>
            <person name="Calhoun S."/>
            <person name="Haridas S."/>
            <person name="Kuo A."/>
            <person name="Mondo S."/>
            <person name="Pangilinan J."/>
            <person name="Riley R."/>
            <person name="Labutti K."/>
            <person name="Andreopoulos B."/>
            <person name="Lipzen A."/>
            <person name="Chen C."/>
            <person name="Yanf M."/>
            <person name="Daum C."/>
            <person name="Ng V."/>
            <person name="Clum A."/>
            <person name="Ohm R."/>
            <person name="Martin F."/>
            <person name="Silar P."/>
            <person name="Natvig D."/>
            <person name="Lalanne C."/>
            <person name="Gautier V."/>
            <person name="Ament-Velasquez S.L."/>
            <person name="Kruys A."/>
            <person name="Hutchinson M.I."/>
            <person name="Powell A.J."/>
            <person name="Barry K."/>
            <person name="Miller A.N."/>
            <person name="Grigoriev I.V."/>
            <person name="Debuchy R."/>
            <person name="Gladieux P."/>
            <person name="Thoren M.H."/>
            <person name="Johannesson H."/>
        </authorList>
    </citation>
    <scope>NUCLEOTIDE SEQUENCE</scope>
    <source>
        <strain evidence="3">CBS 532.94</strain>
    </source>
</reference>
<gene>
    <name evidence="3" type="ORF">C8A03DRAFT_36690</name>
</gene>
<keyword evidence="1" id="KW-0472">Membrane</keyword>
<dbReference type="InterPro" id="IPR011009">
    <property type="entry name" value="Kinase-like_dom_sf"/>
</dbReference>
<dbReference type="PANTHER" id="PTHR37542:SF3">
    <property type="entry name" value="PRION-INHIBITION AND PROPAGATION HELO DOMAIN-CONTAINING PROTEIN"/>
    <property type="match status" value="1"/>
</dbReference>
<evidence type="ECO:0000256" key="1">
    <source>
        <dbReference type="SAM" id="Phobius"/>
    </source>
</evidence>
<dbReference type="SUPFAM" id="SSF56112">
    <property type="entry name" value="Protein kinase-like (PK-like)"/>
    <property type="match status" value="1"/>
</dbReference>
<sequence>MYKGGGRYYAAPESQDYNTLRDLRIGRASDIWALGCIFLVVLTYIKFGAKGVQEFEDERAYEIPGFRLTVYTFHLPEEHDRAVLRINPAVLNWIGKLRGHGPCAFGSQEALLDLALDMLRLGPLERPKIGMRSKPAFEIEKATFEEVSHEIQGIEPESSEAREICDDTKFNKSAKALQDLRRKLETLTANRSSDDAAYPIFLPIQQLVQQLLSGVPRAMQKRIRSHAETQVLARLNANADLNAEIGDGAESHARILQLFNIRYMKQQTQNLKDASLLLNPEDLQPVGGDEGFLTFTIKKWTGTGPPSPVRNVIVETLEYGQDIQDEQASNNNNSINTNKMNSLASPFIAGFAHARPNEANQFSNLAYGAAAAKLRQYLHPEYRRADYVLKYKPAYDYYSLGLVLLEIGLWMRLSAIVKSILKGGGDSDVARKKLKETAEEIVPSTMGTKYTKAVVACLGDELKDDDLGLGFEESVSRPLLDCSI</sequence>
<evidence type="ECO:0000313" key="3">
    <source>
        <dbReference type="EMBL" id="KAK4235451.1"/>
    </source>
</evidence>
<keyword evidence="4" id="KW-1185">Reference proteome</keyword>
<dbReference type="GO" id="GO:0004672">
    <property type="term" value="F:protein kinase activity"/>
    <property type="evidence" value="ECO:0007669"/>
    <property type="project" value="InterPro"/>
</dbReference>
<feature type="domain" description="Protein kinase" evidence="2">
    <location>
        <begin position="1"/>
        <end position="137"/>
    </location>
</feature>
<accession>A0AAN7C5Q9</accession>
<dbReference type="GO" id="GO:0005524">
    <property type="term" value="F:ATP binding"/>
    <property type="evidence" value="ECO:0007669"/>
    <property type="project" value="InterPro"/>
</dbReference>
<proteinExistence type="predicted"/>
<dbReference type="Gene3D" id="1.10.510.10">
    <property type="entry name" value="Transferase(Phosphotransferase) domain 1"/>
    <property type="match status" value="1"/>
</dbReference>
<name>A0AAN7C5Q9_9PEZI</name>
<evidence type="ECO:0000259" key="2">
    <source>
        <dbReference type="PROSITE" id="PS50011"/>
    </source>
</evidence>
<dbReference type="PANTHER" id="PTHR37542">
    <property type="entry name" value="HELO DOMAIN-CONTAINING PROTEIN-RELATED"/>
    <property type="match status" value="1"/>
</dbReference>
<evidence type="ECO:0000313" key="4">
    <source>
        <dbReference type="Proteomes" id="UP001303760"/>
    </source>
</evidence>
<dbReference type="EMBL" id="MU860266">
    <property type="protein sequence ID" value="KAK4235451.1"/>
    <property type="molecule type" value="Genomic_DNA"/>
</dbReference>
<keyword evidence="1" id="KW-0812">Transmembrane</keyword>
<dbReference type="AlphaFoldDB" id="A0AAN7C5Q9"/>
<comment type="caution">
    <text evidence="3">The sequence shown here is derived from an EMBL/GenBank/DDBJ whole genome shotgun (WGS) entry which is preliminary data.</text>
</comment>
<dbReference type="InterPro" id="IPR000719">
    <property type="entry name" value="Prot_kinase_dom"/>
</dbReference>
<dbReference type="Proteomes" id="UP001303760">
    <property type="component" value="Unassembled WGS sequence"/>
</dbReference>
<organism evidence="3 4">
    <name type="scientific">Achaetomium macrosporum</name>
    <dbReference type="NCBI Taxonomy" id="79813"/>
    <lineage>
        <taxon>Eukaryota</taxon>
        <taxon>Fungi</taxon>
        <taxon>Dikarya</taxon>
        <taxon>Ascomycota</taxon>
        <taxon>Pezizomycotina</taxon>
        <taxon>Sordariomycetes</taxon>
        <taxon>Sordariomycetidae</taxon>
        <taxon>Sordariales</taxon>
        <taxon>Chaetomiaceae</taxon>
        <taxon>Achaetomium</taxon>
    </lineage>
</organism>
<keyword evidence="1" id="KW-1133">Transmembrane helix</keyword>
<reference evidence="3" key="1">
    <citation type="journal article" date="2023" name="Mol. Phylogenet. Evol.">
        <title>Genome-scale phylogeny and comparative genomics of the fungal order Sordariales.</title>
        <authorList>
            <person name="Hensen N."/>
            <person name="Bonometti L."/>
            <person name="Westerberg I."/>
            <person name="Brannstrom I.O."/>
            <person name="Guillou S."/>
            <person name="Cros-Aarteil S."/>
            <person name="Calhoun S."/>
            <person name="Haridas S."/>
            <person name="Kuo A."/>
            <person name="Mondo S."/>
            <person name="Pangilinan J."/>
            <person name="Riley R."/>
            <person name="LaButti K."/>
            <person name="Andreopoulos B."/>
            <person name="Lipzen A."/>
            <person name="Chen C."/>
            <person name="Yan M."/>
            <person name="Daum C."/>
            <person name="Ng V."/>
            <person name="Clum A."/>
            <person name="Steindorff A."/>
            <person name="Ohm R.A."/>
            <person name="Martin F."/>
            <person name="Silar P."/>
            <person name="Natvig D.O."/>
            <person name="Lalanne C."/>
            <person name="Gautier V."/>
            <person name="Ament-Velasquez S.L."/>
            <person name="Kruys A."/>
            <person name="Hutchinson M.I."/>
            <person name="Powell A.J."/>
            <person name="Barry K."/>
            <person name="Miller A.N."/>
            <person name="Grigoriev I.V."/>
            <person name="Debuchy R."/>
            <person name="Gladieux P."/>
            <person name="Hiltunen Thoren M."/>
            <person name="Johannesson H."/>
        </authorList>
    </citation>
    <scope>NUCLEOTIDE SEQUENCE</scope>
    <source>
        <strain evidence="3">CBS 532.94</strain>
    </source>
</reference>
<dbReference type="PROSITE" id="PS50011">
    <property type="entry name" value="PROTEIN_KINASE_DOM"/>
    <property type="match status" value="1"/>
</dbReference>